<dbReference type="Gene3D" id="3.40.50.12780">
    <property type="entry name" value="N-terminal domain of ligase-like"/>
    <property type="match status" value="1"/>
</dbReference>
<dbReference type="InterPro" id="IPR032387">
    <property type="entry name" value="ACAS_N"/>
</dbReference>
<evidence type="ECO:0000259" key="2">
    <source>
        <dbReference type="Pfam" id="PF00501"/>
    </source>
</evidence>
<dbReference type="Pfam" id="PF00501">
    <property type="entry name" value="AMP-binding"/>
    <property type="match status" value="1"/>
</dbReference>
<evidence type="ECO:0008006" key="6">
    <source>
        <dbReference type="Google" id="ProtNLM"/>
    </source>
</evidence>
<dbReference type="InterPro" id="IPR042099">
    <property type="entry name" value="ANL_N_sf"/>
</dbReference>
<protein>
    <recommendedName>
        <fullName evidence="6">Long-chain fatty acid--CoA ligase</fullName>
    </recommendedName>
</protein>
<dbReference type="AlphaFoldDB" id="A0A329NXN5"/>
<dbReference type="PROSITE" id="PS00455">
    <property type="entry name" value="AMP_BINDING"/>
    <property type="match status" value="1"/>
</dbReference>
<comment type="caution">
    <text evidence="4">The sequence shown here is derived from an EMBL/GenBank/DDBJ whole genome shotgun (WGS) entry which is preliminary data.</text>
</comment>
<evidence type="ECO:0000259" key="3">
    <source>
        <dbReference type="Pfam" id="PF16177"/>
    </source>
</evidence>
<dbReference type="SUPFAM" id="SSF56801">
    <property type="entry name" value="Acetyl-CoA synthetase-like"/>
    <property type="match status" value="1"/>
</dbReference>
<evidence type="ECO:0000313" key="5">
    <source>
        <dbReference type="Proteomes" id="UP000251923"/>
    </source>
</evidence>
<evidence type="ECO:0000256" key="1">
    <source>
        <dbReference type="ARBA" id="ARBA00006432"/>
    </source>
</evidence>
<dbReference type="GO" id="GO:0019748">
    <property type="term" value="P:secondary metabolic process"/>
    <property type="evidence" value="ECO:0007669"/>
    <property type="project" value="TreeGrafter"/>
</dbReference>
<reference evidence="4 5" key="1">
    <citation type="submission" date="2018-04" db="EMBL/GenBank/DDBJ databases">
        <title>Aerococcus urinae genomes.</title>
        <authorList>
            <person name="Hilt E."/>
            <person name="Gilbert N.M."/>
            <person name="Thomas-White K."/>
            <person name="Putonti C."/>
            <person name="Lewis A.L."/>
            <person name="Visck K.L."/>
            <person name="Wolfe A.J."/>
        </authorList>
    </citation>
    <scope>NUCLEOTIDE SEQUENCE [LARGE SCALE GENOMIC DNA]</scope>
    <source>
        <strain evidence="4 5">UMB7480</strain>
    </source>
</reference>
<feature type="domain" description="AMP-dependent synthetase/ligase" evidence="2">
    <location>
        <begin position="35"/>
        <end position="314"/>
    </location>
</feature>
<proteinExistence type="inferred from homology"/>
<gene>
    <name evidence="4" type="ORF">DBT54_10005</name>
</gene>
<accession>A0A329NXN5</accession>
<dbReference type="EMBL" id="QMHM01000081">
    <property type="protein sequence ID" value="RAV76132.1"/>
    <property type="molecule type" value="Genomic_DNA"/>
</dbReference>
<dbReference type="PANTHER" id="PTHR24096:SF393">
    <property type="entry name" value="LIGASE, PUTATIVE-RELATED"/>
    <property type="match status" value="1"/>
</dbReference>
<feature type="non-terminal residue" evidence="4">
    <location>
        <position position="316"/>
    </location>
</feature>
<dbReference type="GO" id="GO:0016405">
    <property type="term" value="F:CoA-ligase activity"/>
    <property type="evidence" value="ECO:0007669"/>
    <property type="project" value="TreeGrafter"/>
</dbReference>
<dbReference type="Pfam" id="PF16177">
    <property type="entry name" value="ACAS_N"/>
    <property type="match status" value="1"/>
</dbReference>
<feature type="domain" description="Acetyl-coenzyme A synthetase N-terminal" evidence="3">
    <location>
        <begin position="2"/>
        <end position="33"/>
    </location>
</feature>
<sequence length="316" mass="34769">MKPFTKVKNVSYDPKNLYIKWFEDGALNVSANCVDRHLRERPDQVAIIWEGDDPKDSRKVTYRELHAEVCRFANVLKAQGVRKGDRVAIAMRNFPEWSISFWAAAAIGAVVVPINAWGTGPELEYCISDSGAKVVFVDGERLERLKPHLGELKVAGIIAARASEQPLGDAHAFEAFVGQPENYAKLSDAALPDPDLHPDDDATIFYTSGTTGKPKGALGTHRNMLSNIMASGISGARTYLRLGEMPPQPDPNAPQRSMLLSVPLFHATGCHSILVPMYAGGGKLVLMHKWNPERALELIEQERLQSFGGVPAMVWQ</sequence>
<dbReference type="Proteomes" id="UP000251923">
    <property type="component" value="Unassembled WGS sequence"/>
</dbReference>
<dbReference type="PANTHER" id="PTHR24096">
    <property type="entry name" value="LONG-CHAIN-FATTY-ACID--COA LIGASE"/>
    <property type="match status" value="1"/>
</dbReference>
<dbReference type="InterPro" id="IPR020845">
    <property type="entry name" value="AMP-binding_CS"/>
</dbReference>
<evidence type="ECO:0000313" key="4">
    <source>
        <dbReference type="EMBL" id="RAV76132.1"/>
    </source>
</evidence>
<name>A0A329NXN5_9LACT</name>
<dbReference type="InterPro" id="IPR000873">
    <property type="entry name" value="AMP-dep_synth/lig_dom"/>
</dbReference>
<comment type="similarity">
    <text evidence="1">Belongs to the ATP-dependent AMP-binding enzyme family.</text>
</comment>
<organism evidence="4 5">
    <name type="scientific">Aerococcus urinae</name>
    <dbReference type="NCBI Taxonomy" id="1376"/>
    <lineage>
        <taxon>Bacteria</taxon>
        <taxon>Bacillati</taxon>
        <taxon>Bacillota</taxon>
        <taxon>Bacilli</taxon>
        <taxon>Lactobacillales</taxon>
        <taxon>Aerococcaceae</taxon>
        <taxon>Aerococcus</taxon>
    </lineage>
</organism>